<dbReference type="EMBL" id="LNQE01001324">
    <property type="protein sequence ID" value="KUG19127.1"/>
    <property type="molecule type" value="Genomic_DNA"/>
</dbReference>
<sequence length="88" mass="9087">MLADCLIDVSSLCTRVLRTGYLHIPAGLKSHTYPCSSGLISPPAPDPARLPQGGTGIAGIMPPARAEIRQSEPASAHMDGAGREHDAG</sequence>
<evidence type="ECO:0000313" key="2">
    <source>
        <dbReference type="EMBL" id="KUG19127.1"/>
    </source>
</evidence>
<name>A0A0W8FE23_9ZZZZ</name>
<proteinExistence type="predicted"/>
<gene>
    <name evidence="2" type="ORF">ASZ90_011161</name>
</gene>
<accession>A0A0W8FE23</accession>
<comment type="caution">
    <text evidence="2">The sequence shown here is derived from an EMBL/GenBank/DDBJ whole genome shotgun (WGS) entry which is preliminary data.</text>
</comment>
<protein>
    <submittedName>
        <fullName evidence="2">Uncharacterized protein</fullName>
    </submittedName>
</protein>
<feature type="region of interest" description="Disordered" evidence="1">
    <location>
        <begin position="68"/>
        <end position="88"/>
    </location>
</feature>
<reference evidence="2" key="1">
    <citation type="journal article" date="2015" name="Proc. Natl. Acad. Sci. U.S.A.">
        <title>Networks of energetic and metabolic interactions define dynamics in microbial communities.</title>
        <authorList>
            <person name="Embree M."/>
            <person name="Liu J.K."/>
            <person name="Al-Bassam M.M."/>
            <person name="Zengler K."/>
        </authorList>
    </citation>
    <scope>NUCLEOTIDE SEQUENCE</scope>
</reference>
<dbReference type="AlphaFoldDB" id="A0A0W8FE23"/>
<organism evidence="2">
    <name type="scientific">hydrocarbon metagenome</name>
    <dbReference type="NCBI Taxonomy" id="938273"/>
    <lineage>
        <taxon>unclassified sequences</taxon>
        <taxon>metagenomes</taxon>
        <taxon>ecological metagenomes</taxon>
    </lineage>
</organism>
<evidence type="ECO:0000256" key="1">
    <source>
        <dbReference type="SAM" id="MobiDB-lite"/>
    </source>
</evidence>